<feature type="transmembrane region" description="Helical" evidence="1">
    <location>
        <begin position="336"/>
        <end position="355"/>
    </location>
</feature>
<evidence type="ECO:0000313" key="3">
    <source>
        <dbReference type="Proteomes" id="UP000783871"/>
    </source>
</evidence>
<feature type="transmembrane region" description="Helical" evidence="1">
    <location>
        <begin position="218"/>
        <end position="238"/>
    </location>
</feature>
<keyword evidence="1" id="KW-1133">Transmembrane helix</keyword>
<keyword evidence="1" id="KW-0812">Transmembrane</keyword>
<evidence type="ECO:0000313" key="2">
    <source>
        <dbReference type="EMBL" id="NJP32336.1"/>
    </source>
</evidence>
<feature type="transmembrane region" description="Helical" evidence="1">
    <location>
        <begin position="182"/>
        <end position="206"/>
    </location>
</feature>
<feature type="transmembrane region" description="Helical" evidence="1">
    <location>
        <begin position="113"/>
        <end position="136"/>
    </location>
</feature>
<proteinExistence type="predicted"/>
<feature type="transmembrane region" description="Helical" evidence="1">
    <location>
        <begin position="293"/>
        <end position="316"/>
    </location>
</feature>
<feature type="transmembrane region" description="Helical" evidence="1">
    <location>
        <begin position="83"/>
        <end position="101"/>
    </location>
</feature>
<dbReference type="Pfam" id="PF06772">
    <property type="entry name" value="LtrA"/>
    <property type="match status" value="1"/>
</dbReference>
<feature type="transmembrane region" description="Helical" evidence="1">
    <location>
        <begin position="244"/>
        <end position="272"/>
    </location>
</feature>
<organism evidence="2 3">
    <name type="scientific">Micromonospora thermarum</name>
    <dbReference type="NCBI Taxonomy" id="2720024"/>
    <lineage>
        <taxon>Bacteria</taxon>
        <taxon>Bacillati</taxon>
        <taxon>Actinomycetota</taxon>
        <taxon>Actinomycetes</taxon>
        <taxon>Micromonosporales</taxon>
        <taxon>Micromonosporaceae</taxon>
        <taxon>Micromonospora</taxon>
    </lineage>
</organism>
<dbReference type="RefSeq" id="WP_168000735.1">
    <property type="nucleotide sequence ID" value="NZ_JAATEO010000009.1"/>
</dbReference>
<dbReference type="EMBL" id="JAATEO010000009">
    <property type="protein sequence ID" value="NJP32336.1"/>
    <property type="molecule type" value="Genomic_DNA"/>
</dbReference>
<accession>A0ABX0Z3D4</accession>
<dbReference type="PANTHER" id="PTHR36840:SF1">
    <property type="entry name" value="BLL5714 PROTEIN"/>
    <property type="match status" value="1"/>
</dbReference>
<keyword evidence="3" id="KW-1185">Reference proteome</keyword>
<evidence type="ECO:0000256" key="1">
    <source>
        <dbReference type="SAM" id="Phobius"/>
    </source>
</evidence>
<dbReference type="InterPro" id="IPR010640">
    <property type="entry name" value="Low_temperature_requirement_A"/>
</dbReference>
<keyword evidence="1" id="KW-0472">Membrane</keyword>
<feature type="transmembrane region" description="Helical" evidence="1">
    <location>
        <begin position="148"/>
        <end position="167"/>
    </location>
</feature>
<protein>
    <submittedName>
        <fullName evidence="2">Low temperature requirement protein A</fullName>
    </submittedName>
</protein>
<dbReference type="PANTHER" id="PTHR36840">
    <property type="entry name" value="BLL5714 PROTEIN"/>
    <property type="match status" value="1"/>
</dbReference>
<feature type="transmembrane region" description="Helical" evidence="1">
    <location>
        <begin position="52"/>
        <end position="76"/>
    </location>
</feature>
<dbReference type="Proteomes" id="UP000783871">
    <property type="component" value="Unassembled WGS sequence"/>
</dbReference>
<comment type="caution">
    <text evidence="2">The sequence shown here is derived from an EMBL/GenBank/DDBJ whole genome shotgun (WGS) entry which is preliminary data.</text>
</comment>
<gene>
    <name evidence="2" type="ORF">HCJ94_10180</name>
</gene>
<feature type="transmembrane region" description="Helical" evidence="1">
    <location>
        <begin position="362"/>
        <end position="380"/>
    </location>
</feature>
<name>A0ABX0Z3D4_9ACTN</name>
<feature type="transmembrane region" description="Helical" evidence="1">
    <location>
        <begin position="386"/>
        <end position="405"/>
    </location>
</feature>
<reference evidence="2 3" key="1">
    <citation type="submission" date="2020-03" db="EMBL/GenBank/DDBJ databases">
        <title>WGS of actinomycetes isolated from Thailand.</title>
        <authorList>
            <person name="Thawai C."/>
        </authorList>
    </citation>
    <scope>NUCLEOTIDE SEQUENCE [LARGE SCALE GENOMIC DNA]</scope>
    <source>
        <strain evidence="2 3">HSS6-12</strain>
    </source>
</reference>
<feature type="transmembrane region" description="Helical" evidence="1">
    <location>
        <begin position="27"/>
        <end position="46"/>
    </location>
</feature>
<sequence length="436" mass="46598">MESVRGTPWPRGVQPSAPGSRATRLELFYDLVFVFAFLNVTTAVAGNPTVRGLVQGLLVLALLWWAWTGFAVLGNLVRTDQGVVPFVGFAATATAFVFALAMPKAFRELPGGLPGPLVFAVCYFLIRVSQVAVFGWMVRYERSRFRRLLPVAPVLVATGFLLVAAVLPQRFAEDRVEQVVRLALWLAAIGVEYGSGLVLPGTGWTVLSAGHWAERHALIILVALGETIIALGIGPGFITGLPLSWPIIIAALLGIAVVAALWWAYFDTLALASEQTLHRARVPGVRAALARDAYTYLHLVLVAGIILLALGLKGLLEEGADPSTPTWGLPLPGLDLLTLYGGVALYLLGLVALGLRVLGTVRWPSVTAVVLLAVLVPVAASLGEMLALSVLALATVTVVAVQTVVDAQLRRDVREVALREQVTAEADQTAWRGRHL</sequence>